<reference evidence="4" key="1">
    <citation type="journal article" date="2019" name="Int. J. Syst. Evol. Microbiol.">
        <title>The Global Catalogue of Microorganisms (GCM) 10K type strain sequencing project: providing services to taxonomists for standard genome sequencing and annotation.</title>
        <authorList>
            <consortium name="The Broad Institute Genomics Platform"/>
            <consortium name="The Broad Institute Genome Sequencing Center for Infectious Disease"/>
            <person name="Wu L."/>
            <person name="Ma J."/>
        </authorList>
    </citation>
    <scope>NUCLEOTIDE SEQUENCE [LARGE SCALE GENOMIC DNA]</scope>
    <source>
        <strain evidence="4">WYCCWR 12678</strain>
    </source>
</reference>
<accession>A0ABV9Q6B0</accession>
<comment type="caution">
    <text evidence="3">The sequence shown here is derived from an EMBL/GenBank/DDBJ whole genome shotgun (WGS) entry which is preliminary data.</text>
</comment>
<dbReference type="Pfam" id="PF21277">
    <property type="entry name" value="T6SS_VgrG3-like_C"/>
    <property type="match status" value="1"/>
</dbReference>
<proteinExistence type="predicted"/>
<dbReference type="InterPro" id="IPR012854">
    <property type="entry name" value="Cu_amine_oxidase-like_N"/>
</dbReference>
<sequence>MFDGQPYVKVRDVADALGFGVSWDENSSKVKITKTTLEQVPVTTEIARVKPKIIQNTPNSSGIEGDLQLGILSAKYESNGDPGVIGNTPGDPGGKSYGAYQLASNMGRVDDFLKWLSGVNYGYWEKLHEARKRDGWTLGENFDKVWRQLAQNDREGFLALQHGYIKYSHYDVAAKILKDRYGFDISTRSNALKNVLWSVAVQHGPGIVEDFFGNVDLKHMNDRQIITAVYDERMKVEIYFRSSSPSVKRAVYNRFVNEKADALKMLESE</sequence>
<dbReference type="Proteomes" id="UP001596002">
    <property type="component" value="Unassembled WGS sequence"/>
</dbReference>
<organism evidence="3 4">
    <name type="scientific">Effusibacillus consociatus</name>
    <dbReference type="NCBI Taxonomy" id="1117041"/>
    <lineage>
        <taxon>Bacteria</taxon>
        <taxon>Bacillati</taxon>
        <taxon>Bacillota</taxon>
        <taxon>Bacilli</taxon>
        <taxon>Bacillales</taxon>
        <taxon>Alicyclobacillaceae</taxon>
        <taxon>Effusibacillus</taxon>
    </lineage>
</organism>
<dbReference type="Pfam" id="PF07833">
    <property type="entry name" value="Cu_amine_oxidN1"/>
    <property type="match status" value="1"/>
</dbReference>
<dbReference type="InterPro" id="IPR049073">
    <property type="entry name" value="T6SS_VgrG3-like_C"/>
</dbReference>
<feature type="domain" description="Copper amine oxidase-like N-terminal" evidence="1">
    <location>
        <begin position="3"/>
        <end position="35"/>
    </location>
</feature>
<dbReference type="EMBL" id="JBHSHC010000115">
    <property type="protein sequence ID" value="MFC4769027.1"/>
    <property type="molecule type" value="Genomic_DNA"/>
</dbReference>
<evidence type="ECO:0000313" key="4">
    <source>
        <dbReference type="Proteomes" id="UP001596002"/>
    </source>
</evidence>
<feature type="domain" description="Type VI secretion system spike protein VgrG3-like C-terminal" evidence="2">
    <location>
        <begin position="69"/>
        <end position="259"/>
    </location>
</feature>
<evidence type="ECO:0000313" key="3">
    <source>
        <dbReference type="EMBL" id="MFC4769027.1"/>
    </source>
</evidence>
<gene>
    <name evidence="3" type="ORF">ACFO8Q_16955</name>
</gene>
<evidence type="ECO:0000259" key="1">
    <source>
        <dbReference type="Pfam" id="PF07833"/>
    </source>
</evidence>
<protein>
    <submittedName>
        <fullName evidence="3">Stalk domain-containing protein</fullName>
    </submittedName>
</protein>
<evidence type="ECO:0000259" key="2">
    <source>
        <dbReference type="Pfam" id="PF21277"/>
    </source>
</evidence>
<keyword evidence="4" id="KW-1185">Reference proteome</keyword>
<name>A0ABV9Q6B0_9BACL</name>